<gene>
    <name evidence="1" type="ORF">KSS94_12690</name>
</gene>
<evidence type="ECO:0000313" key="1">
    <source>
        <dbReference type="EMBL" id="QXH53914.1"/>
    </source>
</evidence>
<dbReference type="Proteomes" id="UP001046350">
    <property type="component" value="Chromosome"/>
</dbReference>
<name>A0ABX8NC16_9PSED</name>
<proteinExistence type="predicted"/>
<sequence length="476" mass="52465">MNHTPHNQAMHYVHQQVLERLLAHMNQAQRASVQLLMQRLLVIAGGPEHIGNFRTLVLHGADRRSALLLAYLRAAQLSLAVRHHDSFHLRVLVARSPGLDSATLAAHDQCFGALFLHDDPRVELLRADAGQVGPYSARPVARSEQRDAARNAWLLFGHLGGGRPEVLLGARAYLELASVLDQALTAGAGVDALLTVTPPRQRLRLMAWGRRCLRAVTQNAPTALPHGVGVLAEGLMQLHQVLALALHKPTPMTQRAAGNELQVVALEAVLHNLDEGGLLERMLGREEGLPCEVHGPAGLFDPLPLAHARGLYAQYIEQRNYRDGSQAAFQRIVERPLPWPQGQELQQQAQERLLDSYGASQDQLVCQAFAPFAEQGRRLEQFVQRYHPRMRIALPYLHRALQGRPCPGPVVRWLMDISGLDLAQMRALYAGALRPQLGQLVQLLGRRDVALRLLPQAGSALPAWARLAGHAGRWGG</sequence>
<dbReference type="RefSeq" id="WP_217843308.1">
    <property type="nucleotide sequence ID" value="NZ_CP077076.1"/>
</dbReference>
<evidence type="ECO:0000313" key="2">
    <source>
        <dbReference type="Proteomes" id="UP001046350"/>
    </source>
</evidence>
<keyword evidence="2" id="KW-1185">Reference proteome</keyword>
<accession>A0ABX8NC16</accession>
<dbReference type="EMBL" id="CP077076">
    <property type="protein sequence ID" value="QXH53914.1"/>
    <property type="molecule type" value="Genomic_DNA"/>
</dbReference>
<organism evidence="1 2">
    <name type="scientific">Pseudomonas fakonensis</name>
    <dbReference type="NCBI Taxonomy" id="2842355"/>
    <lineage>
        <taxon>Bacteria</taxon>
        <taxon>Pseudomonadati</taxon>
        <taxon>Pseudomonadota</taxon>
        <taxon>Gammaproteobacteria</taxon>
        <taxon>Pseudomonadales</taxon>
        <taxon>Pseudomonadaceae</taxon>
        <taxon>Pseudomonas</taxon>
    </lineage>
</organism>
<protein>
    <submittedName>
        <fullName evidence="1">Uncharacterized protein</fullName>
    </submittedName>
</protein>
<reference evidence="1" key="1">
    <citation type="journal article" date="2021" name="Microorganisms">
        <title>The Ever-Expanding Pseudomonas Genus: Description of 43 New Species and Partition of the Pseudomonas putida Group.</title>
        <authorList>
            <person name="Girard L."/>
            <person name="Lood C."/>
            <person name="Hofte M."/>
            <person name="Vandamme P."/>
            <person name="Rokni-Zadeh H."/>
            <person name="van Noort V."/>
            <person name="Lavigne R."/>
            <person name="De Mot R."/>
        </authorList>
    </citation>
    <scope>NUCLEOTIDE SEQUENCE</scope>
    <source>
        <strain evidence="1">COW40</strain>
    </source>
</reference>